<evidence type="ECO:0000256" key="3">
    <source>
        <dbReference type="ARBA" id="ARBA00023273"/>
    </source>
</evidence>
<reference evidence="5" key="2">
    <citation type="submission" date="2004-02" db="EMBL/GenBank/DDBJ databases">
        <authorList>
            <consortium name="Genoscope"/>
            <consortium name="Whitehead Institute Centre for Genome Research"/>
        </authorList>
    </citation>
    <scope>NUCLEOTIDE SEQUENCE</scope>
</reference>
<evidence type="ECO:0000256" key="2">
    <source>
        <dbReference type="ARBA" id="ARBA00023054"/>
    </source>
</evidence>
<dbReference type="OrthoDB" id="10254896at2759"/>
<evidence type="ECO:0000256" key="1">
    <source>
        <dbReference type="ARBA" id="ARBA00004138"/>
    </source>
</evidence>
<comment type="subcellular location">
    <subcellularLocation>
        <location evidence="1">Cell projection</location>
        <location evidence="1">Cilium</location>
    </subcellularLocation>
</comment>
<dbReference type="GO" id="GO:0005813">
    <property type="term" value="C:centrosome"/>
    <property type="evidence" value="ECO:0007669"/>
    <property type="project" value="TreeGrafter"/>
</dbReference>
<dbReference type="GO" id="GO:0030990">
    <property type="term" value="C:intraciliary transport particle"/>
    <property type="evidence" value="ECO:0007669"/>
    <property type="project" value="TreeGrafter"/>
</dbReference>
<dbReference type="AlphaFoldDB" id="Q4RMS1"/>
<dbReference type="GO" id="GO:0097730">
    <property type="term" value="C:non-motile cilium"/>
    <property type="evidence" value="ECO:0007669"/>
    <property type="project" value="TreeGrafter"/>
</dbReference>
<accession>Q4RMS1</accession>
<evidence type="ECO:0000256" key="4">
    <source>
        <dbReference type="SAM" id="Coils"/>
    </source>
</evidence>
<dbReference type="GO" id="GO:0097546">
    <property type="term" value="C:ciliary base"/>
    <property type="evidence" value="ECO:0007669"/>
    <property type="project" value="TreeGrafter"/>
</dbReference>
<dbReference type="GO" id="GO:0005737">
    <property type="term" value="C:cytoplasm"/>
    <property type="evidence" value="ECO:0007669"/>
    <property type="project" value="TreeGrafter"/>
</dbReference>
<dbReference type="GO" id="GO:0036064">
    <property type="term" value="C:ciliary basal body"/>
    <property type="evidence" value="ECO:0007669"/>
    <property type="project" value="TreeGrafter"/>
</dbReference>
<keyword evidence="3" id="KW-0966">Cell projection</keyword>
<gene>
    <name evidence="5" type="ORF">GSTENG00031905001</name>
</gene>
<sequence length="230" mass="26110">MAKDPLAQAGLYFDEVSGLQILDPDVRQKSLELKEECKVFIEDFGQFQKITGQQIQMLDEIAKDVEREKKKAIGAKFLLNSMQRQREAKTQQLQALIAEKKMELERLCTEYEALHKIEMEGNDFINQFMQNGKWWMELVIQLHTATGCLPAATDGDGVGTFGSLPPVRADYVQSMKPCIKLKWRGMISSTSLCRSEGRNEERRTCSGPMTTIPDQQPCFSTFSASLNNIF</sequence>
<protein>
    <submittedName>
        <fullName evidence="5">(spotted green pufferfish) hypothetical protein</fullName>
    </submittedName>
</protein>
<reference evidence="5" key="1">
    <citation type="journal article" date="2004" name="Nature">
        <title>Genome duplication in the teleost fish Tetraodon nigroviridis reveals the early vertebrate proto-karyotype.</title>
        <authorList>
            <person name="Jaillon O."/>
            <person name="Aury J.-M."/>
            <person name="Brunet F."/>
            <person name="Petit J.-L."/>
            <person name="Stange-Thomann N."/>
            <person name="Mauceli E."/>
            <person name="Bouneau L."/>
            <person name="Fischer C."/>
            <person name="Ozouf-Costaz C."/>
            <person name="Bernot A."/>
            <person name="Nicaud S."/>
            <person name="Jaffe D."/>
            <person name="Fisher S."/>
            <person name="Lutfalla G."/>
            <person name="Dossat C."/>
            <person name="Segurens B."/>
            <person name="Dasilva C."/>
            <person name="Salanoubat M."/>
            <person name="Levy M."/>
            <person name="Boudet N."/>
            <person name="Castellano S."/>
            <person name="Anthouard V."/>
            <person name="Jubin C."/>
            <person name="Castelli V."/>
            <person name="Katinka M."/>
            <person name="Vacherie B."/>
            <person name="Biemont C."/>
            <person name="Skalli Z."/>
            <person name="Cattolico L."/>
            <person name="Poulain J."/>
            <person name="De Berardinis V."/>
            <person name="Cruaud C."/>
            <person name="Duprat S."/>
            <person name="Brottier P."/>
            <person name="Coutanceau J.-P."/>
            <person name="Gouzy J."/>
            <person name="Parra G."/>
            <person name="Lardier G."/>
            <person name="Chapple C."/>
            <person name="McKernan K.J."/>
            <person name="McEwan P."/>
            <person name="Bosak S."/>
            <person name="Kellis M."/>
            <person name="Volff J.-N."/>
            <person name="Guigo R."/>
            <person name="Zody M.C."/>
            <person name="Mesirov J."/>
            <person name="Lindblad-Toh K."/>
            <person name="Birren B."/>
            <person name="Nusbaum C."/>
            <person name="Kahn D."/>
            <person name="Robinson-Rechavi M."/>
            <person name="Laudet V."/>
            <person name="Schachter V."/>
            <person name="Quetier F."/>
            <person name="Saurin W."/>
            <person name="Scarpelli C."/>
            <person name="Wincker P."/>
            <person name="Lander E.S."/>
            <person name="Weissenbach J."/>
            <person name="Roest Crollius H."/>
        </authorList>
    </citation>
    <scope>NUCLEOTIDE SEQUENCE [LARGE SCALE GENOMIC DNA]</scope>
</reference>
<dbReference type="Pfam" id="PF14931">
    <property type="entry name" value="IFT20"/>
    <property type="match status" value="1"/>
</dbReference>
<comment type="caution">
    <text evidence="5">The sequence shown here is derived from an EMBL/GenBank/DDBJ whole genome shotgun (WGS) entry which is preliminary data.</text>
</comment>
<feature type="coiled-coil region" evidence="4">
    <location>
        <begin position="79"/>
        <end position="110"/>
    </location>
</feature>
<dbReference type="EMBL" id="CAAE01015019">
    <property type="protein sequence ID" value="CAG10311.1"/>
    <property type="molecule type" value="Genomic_DNA"/>
</dbReference>
<name>Q4RMS1_TETNG</name>
<dbReference type="PANTHER" id="PTHR31978">
    <property type="entry name" value="INTRAFLAGELLAR TRANSPORT PROTEIN 20 HOMOLOG"/>
    <property type="match status" value="1"/>
</dbReference>
<dbReference type="PANTHER" id="PTHR31978:SF1">
    <property type="entry name" value="INTRAFLAGELLAR TRANSPORT PROTEIN 20 HOMOLOG"/>
    <property type="match status" value="1"/>
</dbReference>
<organism evidence="5">
    <name type="scientific">Tetraodon nigroviridis</name>
    <name type="common">Spotted green pufferfish</name>
    <name type="synonym">Chelonodon nigroviridis</name>
    <dbReference type="NCBI Taxonomy" id="99883"/>
    <lineage>
        <taxon>Eukaryota</taxon>
        <taxon>Metazoa</taxon>
        <taxon>Chordata</taxon>
        <taxon>Craniata</taxon>
        <taxon>Vertebrata</taxon>
        <taxon>Euteleostomi</taxon>
        <taxon>Actinopterygii</taxon>
        <taxon>Neopterygii</taxon>
        <taxon>Teleostei</taxon>
        <taxon>Neoteleostei</taxon>
        <taxon>Acanthomorphata</taxon>
        <taxon>Eupercaria</taxon>
        <taxon>Tetraodontiformes</taxon>
        <taxon>Tetradontoidea</taxon>
        <taxon>Tetraodontidae</taxon>
        <taxon>Tetraodon</taxon>
    </lineage>
</organism>
<dbReference type="InterPro" id="IPR028172">
    <property type="entry name" value="FT20"/>
</dbReference>
<dbReference type="GO" id="GO:0061512">
    <property type="term" value="P:protein localization to cilium"/>
    <property type="evidence" value="ECO:0007669"/>
    <property type="project" value="TreeGrafter"/>
</dbReference>
<proteinExistence type="predicted"/>
<keyword evidence="2 4" id="KW-0175">Coiled coil</keyword>
<dbReference type="KEGG" id="tng:GSTEN00031905G001"/>
<dbReference type="GO" id="GO:0060271">
    <property type="term" value="P:cilium assembly"/>
    <property type="evidence" value="ECO:0007669"/>
    <property type="project" value="TreeGrafter"/>
</dbReference>
<evidence type="ECO:0000313" key="5">
    <source>
        <dbReference type="EMBL" id="CAG10311.1"/>
    </source>
</evidence>